<dbReference type="GO" id="GO:0006751">
    <property type="term" value="P:glutathione catabolic process"/>
    <property type="evidence" value="ECO:0007669"/>
    <property type="project" value="InterPro"/>
</dbReference>
<accession>A0A165P3C2</accession>
<dbReference type="InterPro" id="IPR051458">
    <property type="entry name" value="Cyt/Met_Dipeptidase"/>
</dbReference>
<dbReference type="GO" id="GO:0046872">
    <property type="term" value="F:metal ion binding"/>
    <property type="evidence" value="ECO:0007669"/>
    <property type="project" value="UniProtKB-KW"/>
</dbReference>
<evidence type="ECO:0000256" key="7">
    <source>
        <dbReference type="PROSITE-ProRule" id="PRU00221"/>
    </source>
</evidence>
<dbReference type="InterPro" id="IPR036322">
    <property type="entry name" value="WD40_repeat_dom_sf"/>
</dbReference>
<dbReference type="Gene3D" id="3.40.630.10">
    <property type="entry name" value="Zn peptidases"/>
    <property type="match status" value="1"/>
</dbReference>
<comment type="similarity">
    <text evidence="1">Belongs to the peptidase M20A family.</text>
</comment>
<proteinExistence type="inferred from homology"/>
<dbReference type="SUPFAM" id="SSF53187">
    <property type="entry name" value="Zn-dependent exopeptidases"/>
    <property type="match status" value="1"/>
</dbReference>
<keyword evidence="2 7" id="KW-0853">WD repeat</keyword>
<dbReference type="PIRSF" id="PIRSF037237">
    <property type="entry name" value="Peptidase_WD_repeats_DUG2"/>
    <property type="match status" value="1"/>
</dbReference>
<sequence>MGASIPDPSISRHAMRTVPAHMHSLHQKDSSVLSLAGDYDHLFSGSQGQDIFVWDRRTFQLKTTLEGHTGPVLALEVCRQKKWLFSSSGDSTVRVWSTSTLAPLYVIVPHGGTDAGDIFSLTFSPCLSTLFFGCQNTSLQWLDLSHPEQLPISLPERRPPSKRDRFFESGARSGTRTPSYYADRQTSLNLHVLTHATEPRVLHVPAENVIASAHYGYIYSMALLPSPHLTASDPTREDGAVELLTGSGDEDVKLWLCTQEGGPVLQHTFHAGEGGGVLSLVARSGTVYAGCQAGFVKVWDLETRTLVRTIIAQENVDVLSLSMVDSDLYGCSANGMVQRWSASFECTASWKAHDGIVLSSIIACDPDDVSCASAEAYSACEPSVLHKLALVTGANDSTIKLWSVERPLCPPESEPSAATGSQEDTLLYALEKFVAIPSLSGCAERREDCRQAAIWLKKCLSQLGAETQLLPTSVGGEDEEGGNPLVLATFRGTGGEKQRPRVLFYGHYDVIDAPAQRGWDSDPFTLSGRDGYLYGRGVTDNKGPILACATAASDLLARRKLDLDLVMLVEGEEEVGSPGFCDAVRRHKDQIGHVDAVLVSNSYWIGECTPCITYGLRGVVHATVEISSQRADVHSGVDGGAVSEPMIEMIKLLSTLTSGQKVLLPGFYDTVRPITSRELEQFELLSKMTGEPVARLCARWREPSLSVHGLQVSGPGNATVIPARVKATVSLRVVPDQDTDTIARSLVEHLQLNFRALQTSNQLSVTIERKADWWLGDLDSDWFLALESAIKDEWGVTPLRIREGGSIPPIPFLEKEFGCNALQLPLGQSTDQAHLANERISLNNLRRGKSVFERFFTRVAQFESKAT</sequence>
<keyword evidence="11" id="KW-1185">Reference proteome</keyword>
<dbReference type="PANTHER" id="PTHR43270:SF8">
    <property type="entry name" value="DI- AND TRIPEPTIDASE DUG2-RELATED"/>
    <property type="match status" value="1"/>
</dbReference>
<feature type="region of interest" description="Disordered" evidence="8">
    <location>
        <begin position="152"/>
        <end position="178"/>
    </location>
</feature>
<evidence type="ECO:0000256" key="6">
    <source>
        <dbReference type="ARBA" id="ARBA00022801"/>
    </source>
</evidence>
<keyword evidence="4" id="KW-0479">Metal-binding</keyword>
<dbReference type="Gene3D" id="2.130.10.10">
    <property type="entry name" value="YVTN repeat-like/Quinoprotein amine dehydrogenase"/>
    <property type="match status" value="2"/>
</dbReference>
<evidence type="ECO:0000259" key="9">
    <source>
        <dbReference type="Pfam" id="PF07687"/>
    </source>
</evidence>
<dbReference type="InterPro" id="IPR002933">
    <property type="entry name" value="Peptidase_M20"/>
</dbReference>
<dbReference type="EMBL" id="KV425893">
    <property type="protein sequence ID" value="KZW01583.1"/>
    <property type="molecule type" value="Genomic_DNA"/>
</dbReference>
<dbReference type="SUPFAM" id="SSF50978">
    <property type="entry name" value="WD40 repeat-like"/>
    <property type="match status" value="1"/>
</dbReference>
<dbReference type="PANTHER" id="PTHR43270">
    <property type="entry name" value="BETA-ALA-HIS DIPEPTIDASE"/>
    <property type="match status" value="1"/>
</dbReference>
<feature type="domain" description="Peptidase M20 dimerisation" evidence="9">
    <location>
        <begin position="615"/>
        <end position="751"/>
    </location>
</feature>
<dbReference type="GO" id="GO:0008233">
    <property type="term" value="F:peptidase activity"/>
    <property type="evidence" value="ECO:0007669"/>
    <property type="project" value="UniProtKB-KW"/>
</dbReference>
<dbReference type="Pfam" id="PF00400">
    <property type="entry name" value="WD40"/>
    <property type="match status" value="1"/>
</dbReference>
<dbReference type="Gene3D" id="3.30.70.360">
    <property type="match status" value="1"/>
</dbReference>
<evidence type="ECO:0000256" key="2">
    <source>
        <dbReference type="ARBA" id="ARBA00022574"/>
    </source>
</evidence>
<reference evidence="10 11" key="1">
    <citation type="journal article" date="2016" name="Mol. Biol. Evol.">
        <title>Comparative Genomics of Early-Diverging Mushroom-Forming Fungi Provides Insights into the Origins of Lignocellulose Decay Capabilities.</title>
        <authorList>
            <person name="Nagy L.G."/>
            <person name="Riley R."/>
            <person name="Tritt A."/>
            <person name="Adam C."/>
            <person name="Daum C."/>
            <person name="Floudas D."/>
            <person name="Sun H."/>
            <person name="Yadav J.S."/>
            <person name="Pangilinan J."/>
            <person name="Larsson K.H."/>
            <person name="Matsuura K."/>
            <person name="Barry K."/>
            <person name="Labutti K."/>
            <person name="Kuo R."/>
            <person name="Ohm R.A."/>
            <person name="Bhattacharya S.S."/>
            <person name="Shirouzu T."/>
            <person name="Yoshinaga Y."/>
            <person name="Martin F.M."/>
            <person name="Grigoriev I.V."/>
            <person name="Hibbett D.S."/>
        </authorList>
    </citation>
    <scope>NUCLEOTIDE SEQUENCE [LARGE SCALE GENOMIC DNA]</scope>
    <source>
        <strain evidence="10 11">HHB12029</strain>
    </source>
</reference>
<protein>
    <submittedName>
        <fullName evidence="10">Glutathione degradosome</fullName>
    </submittedName>
</protein>
<dbReference type="OrthoDB" id="7832001at2759"/>
<dbReference type="InParanoid" id="A0A165P3C2"/>
<evidence type="ECO:0000313" key="11">
    <source>
        <dbReference type="Proteomes" id="UP000077266"/>
    </source>
</evidence>
<feature type="compositionally biased region" description="Basic and acidic residues" evidence="8">
    <location>
        <begin position="155"/>
        <end position="167"/>
    </location>
</feature>
<dbReference type="InterPro" id="IPR011650">
    <property type="entry name" value="Peptidase_M20_dimer"/>
</dbReference>
<evidence type="ECO:0000256" key="5">
    <source>
        <dbReference type="ARBA" id="ARBA00022737"/>
    </source>
</evidence>
<keyword evidence="3" id="KW-0645">Protease</keyword>
<evidence type="ECO:0000256" key="4">
    <source>
        <dbReference type="ARBA" id="ARBA00022723"/>
    </source>
</evidence>
<dbReference type="PRINTS" id="PR00320">
    <property type="entry name" value="GPROTEINBRPT"/>
</dbReference>
<evidence type="ECO:0000313" key="10">
    <source>
        <dbReference type="EMBL" id="KZW01583.1"/>
    </source>
</evidence>
<dbReference type="InterPro" id="IPR017149">
    <property type="entry name" value="GSH_degradosome_Dug2"/>
</dbReference>
<name>A0A165P3C2_EXIGL</name>
<dbReference type="SMART" id="SM00320">
    <property type="entry name" value="WD40"/>
    <property type="match status" value="7"/>
</dbReference>
<feature type="repeat" description="WD" evidence="7">
    <location>
        <begin position="390"/>
        <end position="405"/>
    </location>
</feature>
<gene>
    <name evidence="10" type="ORF">EXIGLDRAFT_738521</name>
</gene>
<dbReference type="InterPro" id="IPR015943">
    <property type="entry name" value="WD40/YVTN_repeat-like_dom_sf"/>
</dbReference>
<feature type="repeat" description="WD" evidence="7">
    <location>
        <begin position="65"/>
        <end position="106"/>
    </location>
</feature>
<evidence type="ECO:0000256" key="1">
    <source>
        <dbReference type="ARBA" id="ARBA00006247"/>
    </source>
</evidence>
<dbReference type="Pfam" id="PF07687">
    <property type="entry name" value="M20_dimer"/>
    <property type="match status" value="1"/>
</dbReference>
<evidence type="ECO:0000256" key="8">
    <source>
        <dbReference type="SAM" id="MobiDB-lite"/>
    </source>
</evidence>
<dbReference type="InterPro" id="IPR020472">
    <property type="entry name" value="WD40_PAC1"/>
</dbReference>
<keyword evidence="5" id="KW-0677">Repeat</keyword>
<organism evidence="10 11">
    <name type="scientific">Exidia glandulosa HHB12029</name>
    <dbReference type="NCBI Taxonomy" id="1314781"/>
    <lineage>
        <taxon>Eukaryota</taxon>
        <taxon>Fungi</taxon>
        <taxon>Dikarya</taxon>
        <taxon>Basidiomycota</taxon>
        <taxon>Agaricomycotina</taxon>
        <taxon>Agaricomycetes</taxon>
        <taxon>Auriculariales</taxon>
        <taxon>Exidiaceae</taxon>
        <taxon>Exidia</taxon>
    </lineage>
</organism>
<keyword evidence="6" id="KW-0378">Hydrolase</keyword>
<dbReference type="Proteomes" id="UP000077266">
    <property type="component" value="Unassembled WGS sequence"/>
</dbReference>
<dbReference type="PROSITE" id="PS50294">
    <property type="entry name" value="WD_REPEATS_REGION"/>
    <property type="match status" value="1"/>
</dbReference>
<dbReference type="STRING" id="1314781.A0A165P3C2"/>
<dbReference type="Pfam" id="PF01546">
    <property type="entry name" value="Peptidase_M20"/>
    <property type="match status" value="1"/>
</dbReference>
<dbReference type="AlphaFoldDB" id="A0A165P3C2"/>
<dbReference type="InterPro" id="IPR001680">
    <property type="entry name" value="WD40_rpt"/>
</dbReference>
<evidence type="ECO:0000256" key="3">
    <source>
        <dbReference type="ARBA" id="ARBA00022670"/>
    </source>
</evidence>
<dbReference type="GO" id="GO:0006508">
    <property type="term" value="P:proteolysis"/>
    <property type="evidence" value="ECO:0007669"/>
    <property type="project" value="UniProtKB-KW"/>
</dbReference>
<dbReference type="PROSITE" id="PS50082">
    <property type="entry name" value="WD_REPEATS_2"/>
    <property type="match status" value="2"/>
</dbReference>